<dbReference type="GO" id="GO:0016817">
    <property type="term" value="F:hydrolase activity, acting on acid anhydrides"/>
    <property type="evidence" value="ECO:0007669"/>
    <property type="project" value="InterPro"/>
</dbReference>
<evidence type="ECO:0000259" key="5">
    <source>
        <dbReference type="PROSITE" id="PS51206"/>
    </source>
</evidence>
<evidence type="ECO:0000313" key="6">
    <source>
        <dbReference type="EMBL" id="QHT73891.1"/>
    </source>
</evidence>
<dbReference type="EMBL" id="MN739833">
    <property type="protein sequence ID" value="QHT73891.1"/>
    <property type="molecule type" value="Genomic_DNA"/>
</dbReference>
<evidence type="ECO:0000256" key="2">
    <source>
        <dbReference type="ARBA" id="ARBA00022801"/>
    </source>
</evidence>
<dbReference type="PROSITE" id="PS51206">
    <property type="entry name" value="SF3_HELICASE_1"/>
    <property type="match status" value="1"/>
</dbReference>
<dbReference type="InterPro" id="IPR051620">
    <property type="entry name" value="ORF904-like_C"/>
</dbReference>
<evidence type="ECO:0000256" key="3">
    <source>
        <dbReference type="ARBA" id="ARBA00022840"/>
    </source>
</evidence>
<dbReference type="InterPro" id="IPR056443">
    <property type="entry name" value="AEP_C962R"/>
</dbReference>
<feature type="region of interest" description="Disordered" evidence="4">
    <location>
        <begin position="1130"/>
        <end position="1170"/>
    </location>
</feature>
<dbReference type="Pfam" id="PF23162">
    <property type="entry name" value="AEP_C962R"/>
    <property type="match status" value="1"/>
</dbReference>
<dbReference type="InterPro" id="IPR014015">
    <property type="entry name" value="Helicase_SF3_DNA-vir"/>
</dbReference>
<dbReference type="InterPro" id="IPR014819">
    <property type="entry name" value="PriCT_2"/>
</dbReference>
<dbReference type="Pfam" id="PF08707">
    <property type="entry name" value="PriCT_2"/>
    <property type="match status" value="1"/>
</dbReference>
<dbReference type="InterPro" id="IPR036844">
    <property type="entry name" value="Hint_dom_sf"/>
</dbReference>
<feature type="compositionally biased region" description="Basic and acidic residues" evidence="4">
    <location>
        <begin position="1139"/>
        <end position="1148"/>
    </location>
</feature>
<accession>A0A6C0H034</accession>
<name>A0A6C0H034_9ZZZZ</name>
<dbReference type="PANTHER" id="PTHR35372:SF2">
    <property type="entry name" value="SF3 HELICASE DOMAIN-CONTAINING PROTEIN"/>
    <property type="match status" value="1"/>
</dbReference>
<evidence type="ECO:0000256" key="4">
    <source>
        <dbReference type="SAM" id="MobiDB-lite"/>
    </source>
</evidence>
<proteinExistence type="predicted"/>
<keyword evidence="3" id="KW-0067">ATP-binding</keyword>
<keyword evidence="2" id="KW-0378">Hydrolase</keyword>
<protein>
    <recommendedName>
        <fullName evidence="5">SF3 helicase domain-containing protein</fullName>
    </recommendedName>
</protein>
<dbReference type="InterPro" id="IPR014818">
    <property type="entry name" value="Phage/plasmid_primase_P4_C"/>
</dbReference>
<feature type="compositionally biased region" description="Acidic residues" evidence="4">
    <location>
        <begin position="1149"/>
        <end position="1159"/>
    </location>
</feature>
<feature type="domain" description="SF3 helicase" evidence="5">
    <location>
        <begin position="806"/>
        <end position="1001"/>
    </location>
</feature>
<dbReference type="GO" id="GO:0030908">
    <property type="term" value="P:protein splicing"/>
    <property type="evidence" value="ECO:0007669"/>
    <property type="project" value="InterPro"/>
</dbReference>
<keyword evidence="1" id="KW-0547">Nucleotide-binding</keyword>
<dbReference type="AlphaFoldDB" id="A0A6C0H034"/>
<dbReference type="PANTHER" id="PTHR35372">
    <property type="entry name" value="ATP BINDING PROTEIN-RELATED"/>
    <property type="match status" value="1"/>
</dbReference>
<dbReference type="SUPFAM" id="SSF51294">
    <property type="entry name" value="Hedgehog/intein (Hint) domain"/>
    <property type="match status" value="1"/>
</dbReference>
<dbReference type="Pfam" id="PF05203">
    <property type="entry name" value="Hom_end_hint"/>
    <property type="match status" value="1"/>
</dbReference>
<evidence type="ECO:0000256" key="1">
    <source>
        <dbReference type="ARBA" id="ARBA00022741"/>
    </source>
</evidence>
<organism evidence="6">
    <name type="scientific">viral metagenome</name>
    <dbReference type="NCBI Taxonomy" id="1070528"/>
    <lineage>
        <taxon>unclassified sequences</taxon>
        <taxon>metagenomes</taxon>
        <taxon>organismal metagenomes</taxon>
    </lineage>
</organism>
<dbReference type="Pfam" id="PF08706">
    <property type="entry name" value="D5_N"/>
    <property type="match status" value="1"/>
</dbReference>
<dbReference type="SUPFAM" id="SSF52540">
    <property type="entry name" value="P-loop containing nucleoside triphosphate hydrolases"/>
    <property type="match status" value="1"/>
</dbReference>
<dbReference type="Gene3D" id="2.170.16.10">
    <property type="entry name" value="Hedgehog/Intein (Hint) domain"/>
    <property type="match status" value="2"/>
</dbReference>
<dbReference type="NCBIfam" id="TIGR01613">
    <property type="entry name" value="primase_Cterm"/>
    <property type="match status" value="1"/>
</dbReference>
<dbReference type="GO" id="GO:0005524">
    <property type="term" value="F:ATP binding"/>
    <property type="evidence" value="ECO:0007669"/>
    <property type="project" value="UniProtKB-KW"/>
</dbReference>
<feature type="compositionally biased region" description="Basic and acidic residues" evidence="4">
    <location>
        <begin position="1160"/>
        <end position="1170"/>
    </location>
</feature>
<reference evidence="6" key="1">
    <citation type="journal article" date="2020" name="Nature">
        <title>Giant virus diversity and host interactions through global metagenomics.</title>
        <authorList>
            <person name="Schulz F."/>
            <person name="Roux S."/>
            <person name="Paez-Espino D."/>
            <person name="Jungbluth S."/>
            <person name="Walsh D.A."/>
            <person name="Denef V.J."/>
            <person name="McMahon K.D."/>
            <person name="Konstantinidis K.T."/>
            <person name="Eloe-Fadrosh E.A."/>
            <person name="Kyrpides N.C."/>
            <person name="Woyke T."/>
        </authorList>
    </citation>
    <scope>NUCLEOTIDE SEQUENCE</scope>
    <source>
        <strain evidence="6">GVMAG-M-3300023179-4</strain>
    </source>
</reference>
<dbReference type="InterPro" id="IPR007868">
    <property type="entry name" value="Hom_end_hint"/>
</dbReference>
<sequence length="1170" mass="138149">MSELFKNKKNYTQDFYNFLTEHKVQRGEQYSHTSLGYPKGCYLIETKDKDKFFNIYKKALGEGTEIFMSEVHRSQGPIIIDLDIKYAKDKVLDTRIYDKFILAFLKIYNDIILKYLVTDEEDFLTFLFEKSKPTERQDCFKDGVHLMYPYICASNKLQYVMRNELVQKVNELNLFQGLELLNKTEDIIDKAVIETNNWMLYGSNKEQNPPYLLTKVLNYNLKDIDKQKYDNDLIYEFLSIRKFGKENLTEFREGFDEATILKEYEKLNKKKIQVGRKHVTVVSNQEDIRTAKELCELLNVDRAKSYDTWLNVGFCLHNVDYCLLETWIEFSKLSPGNYKDGECDKLWDNFRNNNYSLGSLYRWAREDNPERYAEFLLTKVNEAILESIDGSSYSIAKAFYKIYRFNYVCGDIKNNMWYEFKNPRWIECEEGHTIYTKLNEDMANQYEKLAHAIFTKALLPTISAKEKEELTDKRKKVEKIYEKIRNVSLKNNIITECRTLFYDPLFKSRLNENKCVLVFNNGVYDFKENRFRDGLPEDYMSYTTNTNYVKFDSNSKIIQEIANYFKSVQPEEEMYKYILDNLSLCLVGLIPDEKFHIWTGTGCHSKGTKILMYDGSLKNVEEIITGDYIMGDDSKKRTVTQIFNGKAMMYKVNQLDFYSSYEVNGNHILCLRIINSKIINELEKYIFKFRDSHFYHENGYYYLEIRVEDYLQIEDKYKRYLYGYKKRIDDNYHYNNEYLHYLNKDKKLILKYDKNNIMNDDYILIDENLYENVKGFRLNKRITLIESIIENNSEININNFNQNVTDEIIKLCHSVGYHTITYNDAIKVYRNCIPLSKIKIEKLEEDEFYGFEIGGNHRYMISDGTITHNSNGKSITVDMLNNALGDFAAEVQITLLTRKRPDATAPNPELARTKGKRFVTLQEPENTDTLQIGYLKSLTGGAKVSTRTLNEKTFEFEPQFKLFLLCNKVPEIPSNDGGTWRRVRVMPWEMKFVDNPIKSNEKKADRDLKEKIKTDVWKESLLSFLVNHYEINVASKPVVEPPKVLKYTKMYQDISDVYQNFISDRIQFTNNSKDKTSYKVLYEEFKSWFHTTRNIRTTVKASEFKIEMLNKIPPDAVKAQSQFIKGLLLKNNDENGNNENKDKINKNIDEDDSDIEEDNEGQHETNKSYA</sequence>
<dbReference type="InterPro" id="IPR006500">
    <property type="entry name" value="Helicase_put_C_phage/plasmid"/>
</dbReference>
<dbReference type="InterPro" id="IPR027417">
    <property type="entry name" value="P-loop_NTPase"/>
</dbReference>